<dbReference type="AlphaFoldDB" id="A0A4Q2SKT1"/>
<dbReference type="Proteomes" id="UP000291088">
    <property type="component" value="Unassembled WGS sequence"/>
</dbReference>
<name>A0A4Q2SKT1_9HYPH</name>
<keyword evidence="1" id="KW-0732">Signal</keyword>
<keyword evidence="3" id="KW-1185">Reference proteome</keyword>
<feature type="non-terminal residue" evidence="2">
    <location>
        <position position="348"/>
    </location>
</feature>
<gene>
    <name evidence="2" type="ORF">EUU22_20055</name>
</gene>
<organism evidence="2 3">
    <name type="scientific">Ciceribacter ferrooxidans</name>
    <dbReference type="NCBI Taxonomy" id="2509717"/>
    <lineage>
        <taxon>Bacteria</taxon>
        <taxon>Pseudomonadati</taxon>
        <taxon>Pseudomonadota</taxon>
        <taxon>Alphaproteobacteria</taxon>
        <taxon>Hyphomicrobiales</taxon>
        <taxon>Rhizobiaceae</taxon>
        <taxon>Ciceribacter</taxon>
    </lineage>
</organism>
<dbReference type="EMBL" id="SDVB01000283">
    <property type="protein sequence ID" value="RYC05763.1"/>
    <property type="molecule type" value="Genomic_DNA"/>
</dbReference>
<sequence length="348" mass="35984">MLNLWLVVLLGFVASALGQQTSCTSHDAIKDQINQACEKNHNNLMPKYLIIPDLLGSVGGLPGGVLPSLTKITIINVKLDSLILSDDLSSISVSLTVSLSCKEVTEIQLKVILTFKLNYDISPSGSLAIRSGDLSITITLKSSSVTILNTLLDLLLGACRPLLKLHFSACFDGILGIVNGNLESGGGYRNGLVTAVASGVSVVGGVLKVVHNLVDNKGNVISLVSPGLVYALTEGQVWGTAINLELIGNLWGVAQKSHTTPWSASLLQNLFLGLSLGSSISVTVTLDAAGSCAIKPDGVSVSTGASVVVSSQSGERLLEIHANVIVMVTLTGHGGGVGLNLLSISIDG</sequence>
<reference evidence="2 3" key="1">
    <citation type="submission" date="2019-01" db="EMBL/GenBank/DDBJ databases">
        <authorList>
            <person name="Deng T."/>
        </authorList>
    </citation>
    <scope>NUCLEOTIDE SEQUENCE [LARGE SCALE GENOMIC DNA]</scope>
    <source>
        <strain evidence="2 3">F8825</strain>
    </source>
</reference>
<comment type="caution">
    <text evidence="2">The sequence shown here is derived from an EMBL/GenBank/DDBJ whole genome shotgun (WGS) entry which is preliminary data.</text>
</comment>
<protein>
    <submittedName>
        <fullName evidence="2">Uncharacterized protein</fullName>
    </submittedName>
</protein>
<evidence type="ECO:0000313" key="3">
    <source>
        <dbReference type="Proteomes" id="UP000291088"/>
    </source>
</evidence>
<evidence type="ECO:0000256" key="1">
    <source>
        <dbReference type="SAM" id="SignalP"/>
    </source>
</evidence>
<accession>A0A4Q2SKT1</accession>
<feature type="chain" id="PRO_5020425699" evidence="1">
    <location>
        <begin position="19"/>
        <end position="348"/>
    </location>
</feature>
<dbReference type="RefSeq" id="WP_165351241.1">
    <property type="nucleotide sequence ID" value="NZ_SDVB01000283.1"/>
</dbReference>
<feature type="signal peptide" evidence="1">
    <location>
        <begin position="1"/>
        <end position="18"/>
    </location>
</feature>
<evidence type="ECO:0000313" key="2">
    <source>
        <dbReference type="EMBL" id="RYC05763.1"/>
    </source>
</evidence>
<proteinExistence type="predicted"/>